<organism evidence="2">
    <name type="scientific">Leptocylindrus danicus</name>
    <dbReference type="NCBI Taxonomy" id="163516"/>
    <lineage>
        <taxon>Eukaryota</taxon>
        <taxon>Sar</taxon>
        <taxon>Stramenopiles</taxon>
        <taxon>Ochrophyta</taxon>
        <taxon>Bacillariophyta</taxon>
        <taxon>Coscinodiscophyceae</taxon>
        <taxon>Chaetocerotophycidae</taxon>
        <taxon>Leptocylindrales</taxon>
        <taxon>Leptocylindraceae</taxon>
        <taxon>Leptocylindrus</taxon>
    </lineage>
</organism>
<name>A0A7S2KPV6_9STRA</name>
<dbReference type="InterPro" id="IPR051222">
    <property type="entry name" value="PPR/CCM1_RNA-binding"/>
</dbReference>
<dbReference type="InterPro" id="IPR002885">
    <property type="entry name" value="PPR_rpt"/>
</dbReference>
<sequence>MAQNILERMERLTAKEIMDVSPDIVSYNTCLNAWAKSSSEDALVMAERLVQHMKDQYSIVGNIDAKPDVITYNTLLTAYGRRSSRDEDALQRILEILADMEEQYNSGVDETMRPSAITYNNAINAFAKSTVAGKAKQAQMILESMKRSYDSGNLDAKPNLFAFTSVMNACAYTKGDQDETLEALKILWSTFNDLCDNASDYGGPNHVTYITLLKALRDLMPMSNERDEIIKKVFQRCIRDGEVNQKVLVILKSALPLDDFRLITGSDSISRDSIPADWRRNVHKRHKV</sequence>
<gene>
    <name evidence="2" type="ORF">LDAN0321_LOCUS10358</name>
</gene>
<proteinExistence type="predicted"/>
<accession>A0A7S2KPV6</accession>
<dbReference type="PANTHER" id="PTHR47942">
    <property type="entry name" value="TETRATRICOPEPTIDE REPEAT (TPR)-LIKE SUPERFAMILY PROTEIN-RELATED"/>
    <property type="match status" value="1"/>
</dbReference>
<dbReference type="Gene3D" id="1.25.40.10">
    <property type="entry name" value="Tetratricopeptide repeat domain"/>
    <property type="match status" value="2"/>
</dbReference>
<dbReference type="EMBL" id="HBGY01016024">
    <property type="protein sequence ID" value="CAD9581365.1"/>
    <property type="molecule type" value="Transcribed_RNA"/>
</dbReference>
<keyword evidence="1" id="KW-0677">Repeat</keyword>
<evidence type="ECO:0000313" key="2">
    <source>
        <dbReference type="EMBL" id="CAD9581365.1"/>
    </source>
</evidence>
<dbReference type="InterPro" id="IPR011990">
    <property type="entry name" value="TPR-like_helical_dom_sf"/>
</dbReference>
<dbReference type="Pfam" id="PF13812">
    <property type="entry name" value="PPR_3"/>
    <property type="match status" value="1"/>
</dbReference>
<reference evidence="2" key="1">
    <citation type="submission" date="2021-01" db="EMBL/GenBank/DDBJ databases">
        <authorList>
            <person name="Corre E."/>
            <person name="Pelletier E."/>
            <person name="Niang G."/>
            <person name="Scheremetjew M."/>
            <person name="Finn R."/>
            <person name="Kale V."/>
            <person name="Holt S."/>
            <person name="Cochrane G."/>
            <person name="Meng A."/>
            <person name="Brown T."/>
            <person name="Cohen L."/>
        </authorList>
    </citation>
    <scope>NUCLEOTIDE SEQUENCE</scope>
    <source>
        <strain evidence="2">B650</strain>
    </source>
</reference>
<evidence type="ECO:0000256" key="1">
    <source>
        <dbReference type="ARBA" id="ARBA00022737"/>
    </source>
</evidence>
<protein>
    <recommendedName>
        <fullName evidence="3">Pentacotripeptide-repeat region of PRORP domain-containing protein</fullName>
    </recommendedName>
</protein>
<evidence type="ECO:0008006" key="3">
    <source>
        <dbReference type="Google" id="ProtNLM"/>
    </source>
</evidence>
<dbReference type="PANTHER" id="PTHR47942:SF63">
    <property type="entry name" value="PENTATRICOPEPTIDE REPEAT-CONTAINING PROTEIN"/>
    <property type="match status" value="1"/>
</dbReference>
<dbReference type="AlphaFoldDB" id="A0A7S2KPV6"/>